<evidence type="ECO:0000256" key="2">
    <source>
        <dbReference type="SAM" id="Phobius"/>
    </source>
</evidence>
<dbReference type="PATRIC" id="fig|1405.8.peg.5097"/>
<feature type="transmembrane region" description="Helical" evidence="2">
    <location>
        <begin position="6"/>
        <end position="28"/>
    </location>
</feature>
<reference evidence="4 6" key="1">
    <citation type="submission" date="2014-04" db="EMBL/GenBank/DDBJ databases">
        <authorList>
            <person name="Bishop-Lilly K.A."/>
            <person name="Broomall S.M."/>
            <person name="Chain P.S."/>
            <person name="Chertkov O."/>
            <person name="Coyne S.R."/>
            <person name="Daligault H.E."/>
            <person name="Davenport K.W."/>
            <person name="Erkkila T."/>
            <person name="Frey K.G."/>
            <person name="Gibbons H.S."/>
            <person name="Gu W."/>
            <person name="Jaissle J."/>
            <person name="Johnson S.L."/>
            <person name="Koroleva G.I."/>
            <person name="Ladner J.T."/>
            <person name="Lo C.-C."/>
            <person name="Minogue T.D."/>
            <person name="Munk C."/>
            <person name="Palacios G.F."/>
            <person name="Redden C.L."/>
            <person name="Rosenzweig C.N."/>
            <person name="Scholz M.B."/>
            <person name="Teshima H."/>
            <person name="Xu Y."/>
        </authorList>
    </citation>
    <scope>NUCLEOTIDE SEQUENCE [LARGE SCALE GENOMIC DNA]</scope>
    <source>
        <strain evidence="4 6">BHP</strain>
    </source>
</reference>
<keyword evidence="2" id="KW-0812">Transmembrane</keyword>
<keyword evidence="2" id="KW-0472">Membrane</keyword>
<gene>
    <name evidence="5" type="ORF">D0U04_27690</name>
    <name evidence="4" type="ORF">DJ93_4948</name>
</gene>
<evidence type="ECO:0000256" key="1">
    <source>
        <dbReference type="SAM" id="Coils"/>
    </source>
</evidence>
<keyword evidence="1" id="KW-0175">Coiled coil</keyword>
<name>A0A090YNG9_9BACI</name>
<keyword evidence="7" id="KW-1185">Reference proteome</keyword>
<proteinExistence type="predicted"/>
<dbReference type="Proteomes" id="UP000029389">
    <property type="component" value="Unassembled WGS sequence"/>
</dbReference>
<evidence type="ECO:0000259" key="3">
    <source>
        <dbReference type="Pfam" id="PF13120"/>
    </source>
</evidence>
<sequence length="277" mass="32576">MGFIKLALILVGTLLLVGFTIVVLLVYFGRKFYLSWAKPYNRAHESLEKLSNKSTPFLQEFTQHPLFYRWIRTEGNKEQKTLNTLFCAAGQHTREQVFSMLPKDKQKKVHAMAKTTKKVTNEDVDVAAMKVKDFLRQESQQSAKPTDLSFYKLYFYDRYPDALNTIQAYKRSINPSLQRTVDDITISVLNALPYYQEQRMFEQQHKLETFLMKDLTAMLSLVVQLPPSQRPEKEEELKIYLQNFQKEMEAVERDIRDSIDHDLNVKMRAAKEKFKNK</sequence>
<dbReference type="InterPro" id="IPR025005">
    <property type="entry name" value="DUF3974"/>
</dbReference>
<dbReference type="EMBL" id="QVOD01000065">
    <property type="protein sequence ID" value="RFT62644.1"/>
    <property type="molecule type" value="Genomic_DNA"/>
</dbReference>
<feature type="coiled-coil region" evidence="1">
    <location>
        <begin position="234"/>
        <end position="261"/>
    </location>
</feature>
<dbReference type="STRING" id="1405.B7492_13190"/>
<dbReference type="EMBL" id="JMQC01000008">
    <property type="protein sequence ID" value="KFM99994.1"/>
    <property type="molecule type" value="Genomic_DNA"/>
</dbReference>
<organism evidence="4 6">
    <name type="scientific">Bacillus clarus</name>
    <dbReference type="NCBI Taxonomy" id="2338372"/>
    <lineage>
        <taxon>Bacteria</taxon>
        <taxon>Bacillati</taxon>
        <taxon>Bacillota</taxon>
        <taxon>Bacilli</taxon>
        <taxon>Bacillales</taxon>
        <taxon>Bacillaceae</taxon>
        <taxon>Bacillus</taxon>
        <taxon>Bacillus cereus group</taxon>
    </lineage>
</organism>
<keyword evidence="2" id="KW-1133">Transmembrane helix</keyword>
<reference evidence="5 7" key="2">
    <citation type="submission" date="2018-08" db="EMBL/GenBank/DDBJ databases">
        <title>Bacillus clarus sp. nov. strain PS00077A.</title>
        <authorList>
            <person name="Mendez Acevedo M."/>
            <person name="Carroll L."/>
            <person name="Mukherjee M."/>
            <person name="Wiedmann M."/>
            <person name="Kovac J."/>
        </authorList>
    </citation>
    <scope>NUCLEOTIDE SEQUENCE [LARGE SCALE GENOMIC DNA]</scope>
    <source>
        <strain evidence="5 7">PS00077A</strain>
    </source>
</reference>
<protein>
    <submittedName>
        <fullName evidence="5">DUF3974 domain-containing protein</fullName>
    </submittedName>
</protein>
<evidence type="ECO:0000313" key="7">
    <source>
        <dbReference type="Proteomes" id="UP000264294"/>
    </source>
</evidence>
<feature type="domain" description="DUF3974" evidence="3">
    <location>
        <begin position="1"/>
        <end position="126"/>
    </location>
</feature>
<evidence type="ECO:0000313" key="5">
    <source>
        <dbReference type="EMBL" id="RFT62644.1"/>
    </source>
</evidence>
<dbReference type="RefSeq" id="WP_042983746.1">
    <property type="nucleotide sequence ID" value="NZ_JMQC01000008.1"/>
</dbReference>
<comment type="caution">
    <text evidence="4">The sequence shown here is derived from an EMBL/GenBank/DDBJ whole genome shotgun (WGS) entry which is preliminary data.</text>
</comment>
<dbReference type="AlphaFoldDB" id="A0A090YNG9"/>
<accession>A0A090YNG9</accession>
<evidence type="ECO:0000313" key="6">
    <source>
        <dbReference type="Proteomes" id="UP000029389"/>
    </source>
</evidence>
<evidence type="ECO:0000313" key="4">
    <source>
        <dbReference type="EMBL" id="KFM99994.1"/>
    </source>
</evidence>
<dbReference type="Proteomes" id="UP000264294">
    <property type="component" value="Unassembled WGS sequence"/>
</dbReference>
<dbReference type="Pfam" id="PF13120">
    <property type="entry name" value="DUF3974"/>
    <property type="match status" value="1"/>
</dbReference>